<dbReference type="Pfam" id="PF13591">
    <property type="entry name" value="MerR_2"/>
    <property type="match status" value="1"/>
</dbReference>
<sequence>MNQENLVSLPVLCHHYKMEMSFFNDLNDYGLIEIYALEETYYVHKERIVDIEKIIRLHQELNLNLEGIDTVFNLLRRIENLTSEINSLKNRLHRFEGDQ</sequence>
<proteinExistence type="predicted"/>
<organism evidence="2 3">
    <name type="scientific">Winogradskyella pelagia</name>
    <dbReference type="NCBI Taxonomy" id="2819984"/>
    <lineage>
        <taxon>Bacteria</taxon>
        <taxon>Pseudomonadati</taxon>
        <taxon>Bacteroidota</taxon>
        <taxon>Flavobacteriia</taxon>
        <taxon>Flavobacteriales</taxon>
        <taxon>Flavobacteriaceae</taxon>
        <taxon>Winogradskyella</taxon>
    </lineage>
</organism>
<dbReference type="RefSeq" id="WP_208154655.1">
    <property type="nucleotide sequence ID" value="NZ_JAGEVF010000008.1"/>
</dbReference>
<dbReference type="Gene3D" id="1.10.1660.10">
    <property type="match status" value="1"/>
</dbReference>
<gene>
    <name evidence="2" type="ORF">J4050_11105</name>
</gene>
<evidence type="ECO:0000256" key="1">
    <source>
        <dbReference type="SAM" id="Coils"/>
    </source>
</evidence>
<protein>
    <submittedName>
        <fullName evidence="2">MerR family transcriptional regulator</fullName>
    </submittedName>
</protein>
<dbReference type="Proteomes" id="UP000676776">
    <property type="component" value="Unassembled WGS sequence"/>
</dbReference>
<evidence type="ECO:0000313" key="3">
    <source>
        <dbReference type="Proteomes" id="UP000676776"/>
    </source>
</evidence>
<name>A0ABS3T3I5_9FLAO</name>
<comment type="caution">
    <text evidence="2">The sequence shown here is derived from an EMBL/GenBank/DDBJ whole genome shotgun (WGS) entry which is preliminary data.</text>
</comment>
<evidence type="ECO:0000313" key="2">
    <source>
        <dbReference type="EMBL" id="MBO3117300.1"/>
    </source>
</evidence>
<reference evidence="2 3" key="1">
    <citation type="submission" date="2021-03" db="EMBL/GenBank/DDBJ databases">
        <title>Winogradskyella sp. nov., isolated from costal sediment.</title>
        <authorList>
            <person name="Gao C."/>
        </authorList>
    </citation>
    <scope>NUCLEOTIDE SEQUENCE [LARGE SCALE GENOMIC DNA]</scope>
    <source>
        <strain evidence="2 3">DF17</strain>
    </source>
</reference>
<keyword evidence="3" id="KW-1185">Reference proteome</keyword>
<keyword evidence="1" id="KW-0175">Coiled coil</keyword>
<accession>A0ABS3T3I5</accession>
<dbReference type="EMBL" id="JAGEVF010000008">
    <property type="protein sequence ID" value="MBO3117300.1"/>
    <property type="molecule type" value="Genomic_DNA"/>
</dbReference>
<feature type="coiled-coil region" evidence="1">
    <location>
        <begin position="71"/>
        <end position="98"/>
    </location>
</feature>